<keyword evidence="2" id="KW-1003">Cell membrane</keyword>
<evidence type="ECO:0000313" key="8">
    <source>
        <dbReference type="EMBL" id="NAS19561.1"/>
    </source>
</evidence>
<dbReference type="KEGG" id="cbut:ATN24_19160"/>
<protein>
    <submittedName>
        <fullName evidence="7">CidA/LrgA family protein</fullName>
    </submittedName>
    <submittedName>
        <fullName evidence="9">Murein hydrolase transporter LrgA</fullName>
    </submittedName>
</protein>
<feature type="transmembrane region" description="Helical" evidence="6">
    <location>
        <begin position="85"/>
        <end position="107"/>
    </location>
</feature>
<evidence type="ECO:0000313" key="7">
    <source>
        <dbReference type="EMBL" id="GEQ20407.1"/>
    </source>
</evidence>
<reference evidence="7 12" key="3">
    <citation type="submission" date="2019-07" db="EMBL/GenBank/DDBJ databases">
        <title>Whole genome shotgun sequence of Clostridium butyricum NBRC 3858.</title>
        <authorList>
            <person name="Hosoyama A."/>
            <person name="Uohara A."/>
            <person name="Ohji S."/>
            <person name="Ichikawa N."/>
        </authorList>
    </citation>
    <scope>NUCLEOTIDE SEQUENCE [LARGE SCALE GENOMIC DNA]</scope>
    <source>
        <strain evidence="7 12">NBRC 3858</strain>
    </source>
</reference>
<evidence type="ECO:0000256" key="3">
    <source>
        <dbReference type="ARBA" id="ARBA00022692"/>
    </source>
</evidence>
<evidence type="ECO:0000313" key="9">
    <source>
        <dbReference type="EMBL" id="PPV16776.1"/>
    </source>
</evidence>
<dbReference type="GeneID" id="92946290"/>
<dbReference type="Proteomes" id="UP000515243">
    <property type="component" value="Chromosome 2"/>
</dbReference>
<organism evidence="9 11">
    <name type="scientific">Clostridium butyricum</name>
    <dbReference type="NCBI Taxonomy" id="1492"/>
    <lineage>
        <taxon>Bacteria</taxon>
        <taxon>Bacillati</taxon>
        <taxon>Bacillota</taxon>
        <taxon>Clostridia</taxon>
        <taxon>Eubacteriales</taxon>
        <taxon>Clostridiaceae</taxon>
        <taxon>Clostridium</taxon>
    </lineage>
</organism>
<feature type="transmembrane region" description="Helical" evidence="6">
    <location>
        <begin position="30"/>
        <end position="47"/>
    </location>
</feature>
<keyword evidence="5 6" id="KW-0472">Membrane</keyword>
<name>A0A0A6PWE0_CLOBU</name>
<accession>A0A0A6PWE0</accession>
<comment type="subcellular location">
    <subcellularLocation>
        <location evidence="1">Cell membrane</location>
        <topology evidence="1">Multi-pass membrane protein</topology>
    </subcellularLocation>
</comment>
<evidence type="ECO:0000256" key="2">
    <source>
        <dbReference type="ARBA" id="ARBA00022475"/>
    </source>
</evidence>
<dbReference type="Pfam" id="PF03788">
    <property type="entry name" value="LrgA"/>
    <property type="match status" value="1"/>
</dbReference>
<reference evidence="10 14" key="2">
    <citation type="submission" date="2019-05" db="EMBL/GenBank/DDBJ databases">
        <authorList>
            <person name="Schori C."/>
            <person name="Ahrens C."/>
        </authorList>
    </citation>
    <scope>NUCLEOTIDE SEQUENCE [LARGE SCALE GENOMIC DNA]</scope>
    <source>
        <strain evidence="10 14">DSM 10702</strain>
    </source>
</reference>
<dbReference type="GO" id="GO:0005886">
    <property type="term" value="C:plasma membrane"/>
    <property type="evidence" value="ECO:0007669"/>
    <property type="project" value="UniProtKB-SubCell"/>
</dbReference>
<evidence type="ECO:0000313" key="10">
    <source>
        <dbReference type="EMBL" id="QMW92994.1"/>
    </source>
</evidence>
<dbReference type="EMBL" id="CP040627">
    <property type="protein sequence ID" value="QMW92994.1"/>
    <property type="molecule type" value="Genomic_DNA"/>
</dbReference>
<evidence type="ECO:0000313" key="13">
    <source>
        <dbReference type="Proteomes" id="UP000474042"/>
    </source>
</evidence>
<feature type="transmembrane region" description="Helical" evidence="6">
    <location>
        <begin position="7"/>
        <end position="24"/>
    </location>
</feature>
<dbReference type="OrthoDB" id="3176438at2"/>
<keyword evidence="9" id="KW-0378">Hydrolase</keyword>
<evidence type="ECO:0000256" key="4">
    <source>
        <dbReference type="ARBA" id="ARBA00022989"/>
    </source>
</evidence>
<dbReference type="AlphaFoldDB" id="A0A0A6PWE0"/>
<dbReference type="EMBL" id="LRDH01000067">
    <property type="protein sequence ID" value="PPV16776.1"/>
    <property type="molecule type" value="Genomic_DNA"/>
</dbReference>
<dbReference type="Proteomes" id="UP000238081">
    <property type="component" value="Unassembled WGS sequence"/>
</dbReference>
<dbReference type="Proteomes" id="UP000321089">
    <property type="component" value="Unassembled WGS sequence"/>
</dbReference>
<dbReference type="InterPro" id="IPR005538">
    <property type="entry name" value="LrgA/CidA"/>
</dbReference>
<gene>
    <name evidence="9" type="ORF">AWN73_09700</name>
    <name evidence="7" type="ORF">CBU02nite_09130</name>
    <name evidence="10" type="ORF">FF104_18930</name>
    <name evidence="8" type="ORF">GND98_017295</name>
</gene>
<dbReference type="PANTHER" id="PTHR33931">
    <property type="entry name" value="HOLIN-LIKE PROTEIN CIDA-RELATED"/>
    <property type="match status" value="1"/>
</dbReference>
<evidence type="ECO:0000256" key="1">
    <source>
        <dbReference type="ARBA" id="ARBA00004651"/>
    </source>
</evidence>
<keyword evidence="3 6" id="KW-0812">Transmembrane</keyword>
<dbReference type="EMBL" id="WOFV02000081">
    <property type="protein sequence ID" value="NAS19561.1"/>
    <property type="molecule type" value="Genomic_DNA"/>
</dbReference>
<evidence type="ECO:0000313" key="14">
    <source>
        <dbReference type="Proteomes" id="UP000515243"/>
    </source>
</evidence>
<proteinExistence type="predicted"/>
<evidence type="ECO:0000256" key="6">
    <source>
        <dbReference type="SAM" id="Phobius"/>
    </source>
</evidence>
<feature type="transmembrane region" description="Helical" evidence="6">
    <location>
        <begin position="59"/>
        <end position="79"/>
    </location>
</feature>
<evidence type="ECO:0000313" key="12">
    <source>
        <dbReference type="Proteomes" id="UP000321089"/>
    </source>
</evidence>
<evidence type="ECO:0000313" key="11">
    <source>
        <dbReference type="Proteomes" id="UP000238081"/>
    </source>
</evidence>
<dbReference type="Proteomes" id="UP000474042">
    <property type="component" value="Unassembled WGS sequence"/>
</dbReference>
<reference evidence="8 13" key="4">
    <citation type="submission" date="2020-01" db="EMBL/GenBank/DDBJ databases">
        <title>Genome sequence of a 1,3-propanediol producer, Clostridium butyricum S3.</title>
        <authorList>
            <person name="Zhou J."/>
        </authorList>
    </citation>
    <scope>NUCLEOTIDE SEQUENCE [LARGE SCALE GENOMIC DNA]</scope>
    <source>
        <strain evidence="8 13">S3</strain>
    </source>
</reference>
<keyword evidence="4 6" id="KW-1133">Transmembrane helix</keyword>
<evidence type="ECO:0000256" key="5">
    <source>
        <dbReference type="ARBA" id="ARBA00023136"/>
    </source>
</evidence>
<dbReference type="PANTHER" id="PTHR33931:SF2">
    <property type="entry name" value="HOLIN-LIKE PROTEIN CIDA"/>
    <property type="match status" value="1"/>
</dbReference>
<dbReference type="GO" id="GO:0016787">
    <property type="term" value="F:hydrolase activity"/>
    <property type="evidence" value="ECO:0007669"/>
    <property type="project" value="UniProtKB-KW"/>
</dbReference>
<sequence length="116" mass="12686">MKYLQQLMIILAAYLLGVVLQVALNLPIPGTVLGLIILFLGLYSGIIKVEMIEDMCEILISHMSFLFIPAGVGLITSFGLLSGKIVAFSLVIIISTIIVWVVTAYVVKFLRKVCSK</sequence>
<reference evidence="9 11" key="1">
    <citation type="submission" date="2016-01" db="EMBL/GenBank/DDBJ databases">
        <title>Characterization of the Clostridium difficile lineages that are prevalent in Hong Kong and China.</title>
        <authorList>
            <person name="Kwok J.S.-L."/>
            <person name="Lam W.-Y."/>
            <person name="Ip M."/>
            <person name="Chan T.-F."/>
            <person name="Hawkey P.M."/>
            <person name="Tsui S.K.-W."/>
        </authorList>
    </citation>
    <scope>NUCLEOTIDE SEQUENCE [LARGE SCALE GENOMIC DNA]</scope>
    <source>
        <strain evidence="9 11">300064</strain>
    </source>
</reference>
<dbReference type="EMBL" id="BKBC01000008">
    <property type="protein sequence ID" value="GEQ20407.1"/>
    <property type="molecule type" value="Genomic_DNA"/>
</dbReference>
<dbReference type="RefSeq" id="WP_003413059.1">
    <property type="nucleotide sequence ID" value="NZ_AP019717.1"/>
</dbReference>